<dbReference type="Proteomes" id="UP001179952">
    <property type="component" value="Unassembled WGS sequence"/>
</dbReference>
<dbReference type="NCBIfam" id="TIGR00654">
    <property type="entry name" value="PhzF_family"/>
    <property type="match status" value="1"/>
</dbReference>
<protein>
    <submittedName>
        <fullName evidence="4">Uncharacterized protein</fullName>
    </submittedName>
</protein>
<dbReference type="PANTHER" id="PTHR13774:SF17">
    <property type="entry name" value="PHENAZINE BIOSYNTHESIS-LIKE DOMAIN-CONTAINING PROTEIN"/>
    <property type="match status" value="1"/>
</dbReference>
<evidence type="ECO:0000313" key="4">
    <source>
        <dbReference type="EMBL" id="KAK1278826.1"/>
    </source>
</evidence>
<comment type="similarity">
    <text evidence="1">Belongs to the PhzF family.</text>
</comment>
<sequence>MATPTRKPIQYAVIDAFTGSPFKGNPAAVCLLEEGDDDHHNRDEQWMQSLAMEFNISETCFLTPIVAAAAPRFRLRWFTPVAEVELCGHATLAASHFLFSSGLVEADAVEFVTLSGVLTAKRVRKSDRFLIELDFPASVVVECEKVEVPEIPITLGGASVIGVMKSSSNGSGDGDFIVELDSGEAVAGIQPQLDEIRKCAGRGVIITGPAPSGSGFDFYTRFFCPKLGIDEDPVCGSAHCALAPYWSKKLGRKNLIAFMASPRSGILDLQLEEDTQRVLIRGEATTVMVGSILV</sequence>
<accession>A0AAV9BR94</accession>
<dbReference type="Gene3D" id="3.10.310.10">
    <property type="entry name" value="Diaminopimelate Epimerase, Chain A, domain 1"/>
    <property type="match status" value="2"/>
</dbReference>
<dbReference type="SUPFAM" id="SSF54506">
    <property type="entry name" value="Diaminopimelate epimerase-like"/>
    <property type="match status" value="1"/>
</dbReference>
<name>A0AAV9BR94_ACOGR</name>
<keyword evidence="5" id="KW-1185">Reference proteome</keyword>
<dbReference type="EMBL" id="JAUJYN010000002">
    <property type="protein sequence ID" value="KAK1278826.1"/>
    <property type="molecule type" value="Genomic_DNA"/>
</dbReference>
<dbReference type="AlphaFoldDB" id="A0AAV9BR94"/>
<dbReference type="GO" id="GO:0005737">
    <property type="term" value="C:cytoplasm"/>
    <property type="evidence" value="ECO:0007669"/>
    <property type="project" value="TreeGrafter"/>
</dbReference>
<keyword evidence="2" id="KW-0413">Isomerase</keyword>
<evidence type="ECO:0000313" key="5">
    <source>
        <dbReference type="Proteomes" id="UP001179952"/>
    </source>
</evidence>
<comment type="caution">
    <text evidence="4">The sequence shown here is derived from an EMBL/GenBank/DDBJ whole genome shotgun (WGS) entry which is preliminary data.</text>
</comment>
<dbReference type="PIRSF" id="PIRSF016184">
    <property type="entry name" value="PhzC_PhzF"/>
    <property type="match status" value="1"/>
</dbReference>
<feature type="active site" evidence="3">
    <location>
        <position position="58"/>
    </location>
</feature>
<reference evidence="4" key="2">
    <citation type="submission" date="2023-06" db="EMBL/GenBank/DDBJ databases">
        <authorList>
            <person name="Ma L."/>
            <person name="Liu K.-W."/>
            <person name="Li Z."/>
            <person name="Hsiao Y.-Y."/>
            <person name="Qi Y."/>
            <person name="Fu T."/>
            <person name="Tang G."/>
            <person name="Zhang D."/>
            <person name="Sun W.-H."/>
            <person name="Liu D.-K."/>
            <person name="Li Y."/>
            <person name="Chen G.-Z."/>
            <person name="Liu X.-D."/>
            <person name="Liao X.-Y."/>
            <person name="Jiang Y.-T."/>
            <person name="Yu X."/>
            <person name="Hao Y."/>
            <person name="Huang J."/>
            <person name="Zhao X.-W."/>
            <person name="Ke S."/>
            <person name="Chen Y.-Y."/>
            <person name="Wu W.-L."/>
            <person name="Hsu J.-L."/>
            <person name="Lin Y.-F."/>
            <person name="Huang M.-D."/>
            <person name="Li C.-Y."/>
            <person name="Huang L."/>
            <person name="Wang Z.-W."/>
            <person name="Zhao X."/>
            <person name="Zhong W.-Y."/>
            <person name="Peng D.-H."/>
            <person name="Ahmad S."/>
            <person name="Lan S."/>
            <person name="Zhang J.-S."/>
            <person name="Tsai W.-C."/>
            <person name="Van De Peer Y."/>
            <person name="Liu Z.-J."/>
        </authorList>
    </citation>
    <scope>NUCLEOTIDE SEQUENCE</scope>
    <source>
        <strain evidence="4">SCP</strain>
        <tissue evidence="4">Leaves</tissue>
    </source>
</reference>
<evidence type="ECO:0000256" key="3">
    <source>
        <dbReference type="PIRSR" id="PIRSR016184-1"/>
    </source>
</evidence>
<dbReference type="GO" id="GO:0016853">
    <property type="term" value="F:isomerase activity"/>
    <property type="evidence" value="ECO:0007669"/>
    <property type="project" value="UniProtKB-KW"/>
</dbReference>
<evidence type="ECO:0000256" key="1">
    <source>
        <dbReference type="ARBA" id="ARBA00008270"/>
    </source>
</evidence>
<dbReference type="Pfam" id="PF02567">
    <property type="entry name" value="PhzC-PhzF"/>
    <property type="match status" value="1"/>
</dbReference>
<organism evidence="4 5">
    <name type="scientific">Acorus gramineus</name>
    <name type="common">Dwarf sweet flag</name>
    <dbReference type="NCBI Taxonomy" id="55184"/>
    <lineage>
        <taxon>Eukaryota</taxon>
        <taxon>Viridiplantae</taxon>
        <taxon>Streptophyta</taxon>
        <taxon>Embryophyta</taxon>
        <taxon>Tracheophyta</taxon>
        <taxon>Spermatophyta</taxon>
        <taxon>Magnoliopsida</taxon>
        <taxon>Liliopsida</taxon>
        <taxon>Acoraceae</taxon>
        <taxon>Acorus</taxon>
    </lineage>
</organism>
<dbReference type="InterPro" id="IPR003719">
    <property type="entry name" value="Phenazine_PhzF-like"/>
</dbReference>
<dbReference type="PANTHER" id="PTHR13774">
    <property type="entry name" value="PHENAZINE BIOSYNTHESIS PROTEIN"/>
    <property type="match status" value="1"/>
</dbReference>
<proteinExistence type="inferred from homology"/>
<evidence type="ECO:0000256" key="2">
    <source>
        <dbReference type="ARBA" id="ARBA00023235"/>
    </source>
</evidence>
<gene>
    <name evidence="4" type="ORF">QJS04_geneDACA003409</name>
</gene>
<reference evidence="4" key="1">
    <citation type="journal article" date="2023" name="Nat. Commun.">
        <title>Diploid and tetraploid genomes of Acorus and the evolution of monocots.</title>
        <authorList>
            <person name="Ma L."/>
            <person name="Liu K.W."/>
            <person name="Li Z."/>
            <person name="Hsiao Y.Y."/>
            <person name="Qi Y."/>
            <person name="Fu T."/>
            <person name="Tang G.D."/>
            <person name="Zhang D."/>
            <person name="Sun W.H."/>
            <person name="Liu D.K."/>
            <person name="Li Y."/>
            <person name="Chen G.Z."/>
            <person name="Liu X.D."/>
            <person name="Liao X.Y."/>
            <person name="Jiang Y.T."/>
            <person name="Yu X."/>
            <person name="Hao Y."/>
            <person name="Huang J."/>
            <person name="Zhao X.W."/>
            <person name="Ke S."/>
            <person name="Chen Y.Y."/>
            <person name="Wu W.L."/>
            <person name="Hsu J.L."/>
            <person name="Lin Y.F."/>
            <person name="Huang M.D."/>
            <person name="Li C.Y."/>
            <person name="Huang L."/>
            <person name="Wang Z.W."/>
            <person name="Zhao X."/>
            <person name="Zhong W.Y."/>
            <person name="Peng D.H."/>
            <person name="Ahmad S."/>
            <person name="Lan S."/>
            <person name="Zhang J.S."/>
            <person name="Tsai W.C."/>
            <person name="Van de Peer Y."/>
            <person name="Liu Z.J."/>
        </authorList>
    </citation>
    <scope>NUCLEOTIDE SEQUENCE</scope>
    <source>
        <strain evidence="4">SCP</strain>
    </source>
</reference>